<reference evidence="4" key="1">
    <citation type="submission" date="2023-07" db="EMBL/GenBank/DDBJ databases">
        <title>A chromosome-level genome assembly of Lolium multiflorum.</title>
        <authorList>
            <person name="Chen Y."/>
            <person name="Copetti D."/>
            <person name="Kolliker R."/>
            <person name="Studer B."/>
        </authorList>
    </citation>
    <scope>NUCLEOTIDE SEQUENCE</scope>
    <source>
        <strain evidence="4">02402/16</strain>
        <tissue evidence="4">Leaf</tissue>
    </source>
</reference>
<dbReference type="EMBL" id="JAUUTY010000004">
    <property type="protein sequence ID" value="KAK1646392.1"/>
    <property type="molecule type" value="Genomic_DNA"/>
</dbReference>
<sequence>MSGSISSSSAAASLVIDKREGESLGSDSHDRSEDENTGRKKDPPIESEVCGEEAIDSMFGNLEIDEDEYDDFVLEDEEIDLGESTRWLAVARVFCQKKFSHEAFFQQMLYAWNSAREIKIRAVGENLFVIQCFCLADWEKVMEKGPWLFREWAVIFAPYDGLSDPGMVQLDFLPIWIQVHKLPEAYRKENVIKPLIARSAGKVITVEMIPAGGFRGDFVRLRVYHDVRKPLTRVAEIWENLGLARLIQEVSSEDRAGSGVFEVLMRRGNESLANLNGIGLRELVAMACWYMWWERRKIVHEEHVQRPARSAQAIQSLTLNYDRALKKNAIVRKEGWEKPRDGYTKLNVDAAFSVETFSGASGAVIRDDHGNFIAGSSNGIPHVGDAATAEARALRDGLLLAGQTGCSKIEVNSDCMEVIENREICGTLQGQGSTEKSIPHSFINQ</sequence>
<dbReference type="InterPro" id="IPR044730">
    <property type="entry name" value="RNase_H-like_dom_plant"/>
</dbReference>
<feature type="domain" description="RNase H type-1" evidence="2">
    <location>
        <begin position="347"/>
        <end position="420"/>
    </location>
</feature>
<evidence type="ECO:0000313" key="5">
    <source>
        <dbReference type="Proteomes" id="UP001231189"/>
    </source>
</evidence>
<evidence type="ECO:0000256" key="1">
    <source>
        <dbReference type="SAM" id="MobiDB-lite"/>
    </source>
</evidence>
<dbReference type="InterPro" id="IPR002156">
    <property type="entry name" value="RNaseH_domain"/>
</dbReference>
<comment type="caution">
    <text evidence="4">The sequence shown here is derived from an EMBL/GenBank/DDBJ whole genome shotgun (WGS) entry which is preliminary data.</text>
</comment>
<evidence type="ECO:0000259" key="2">
    <source>
        <dbReference type="Pfam" id="PF13456"/>
    </source>
</evidence>
<dbReference type="GO" id="GO:0004523">
    <property type="term" value="F:RNA-DNA hybrid ribonuclease activity"/>
    <property type="evidence" value="ECO:0007669"/>
    <property type="project" value="InterPro"/>
</dbReference>
<name>A0AAD8S8T0_LOLMU</name>
<feature type="domain" description="DUF4283" evidence="3">
    <location>
        <begin position="91"/>
        <end position="160"/>
    </location>
</feature>
<proteinExistence type="predicted"/>
<evidence type="ECO:0008006" key="6">
    <source>
        <dbReference type="Google" id="ProtNLM"/>
    </source>
</evidence>
<dbReference type="InterPro" id="IPR052929">
    <property type="entry name" value="RNase_H-like_EbsB-rel"/>
</dbReference>
<evidence type="ECO:0000313" key="4">
    <source>
        <dbReference type="EMBL" id="KAK1646392.1"/>
    </source>
</evidence>
<dbReference type="Gene3D" id="3.30.420.10">
    <property type="entry name" value="Ribonuclease H-like superfamily/Ribonuclease H"/>
    <property type="match status" value="1"/>
</dbReference>
<feature type="region of interest" description="Disordered" evidence="1">
    <location>
        <begin position="17"/>
        <end position="47"/>
    </location>
</feature>
<dbReference type="CDD" id="cd06222">
    <property type="entry name" value="RNase_H_like"/>
    <property type="match status" value="1"/>
</dbReference>
<organism evidence="4 5">
    <name type="scientific">Lolium multiflorum</name>
    <name type="common">Italian ryegrass</name>
    <name type="synonym">Lolium perenne subsp. multiflorum</name>
    <dbReference type="NCBI Taxonomy" id="4521"/>
    <lineage>
        <taxon>Eukaryota</taxon>
        <taxon>Viridiplantae</taxon>
        <taxon>Streptophyta</taxon>
        <taxon>Embryophyta</taxon>
        <taxon>Tracheophyta</taxon>
        <taxon>Spermatophyta</taxon>
        <taxon>Magnoliopsida</taxon>
        <taxon>Liliopsida</taxon>
        <taxon>Poales</taxon>
        <taxon>Poaceae</taxon>
        <taxon>BOP clade</taxon>
        <taxon>Pooideae</taxon>
        <taxon>Poodae</taxon>
        <taxon>Poeae</taxon>
        <taxon>Poeae Chloroplast Group 2 (Poeae type)</taxon>
        <taxon>Loliodinae</taxon>
        <taxon>Loliinae</taxon>
        <taxon>Lolium</taxon>
    </lineage>
</organism>
<feature type="compositionally biased region" description="Basic and acidic residues" evidence="1">
    <location>
        <begin position="17"/>
        <end position="44"/>
    </location>
</feature>
<dbReference type="Pfam" id="PF13456">
    <property type="entry name" value="RVT_3"/>
    <property type="match status" value="1"/>
</dbReference>
<dbReference type="InterPro" id="IPR025558">
    <property type="entry name" value="DUF4283"/>
</dbReference>
<keyword evidence="5" id="KW-1185">Reference proteome</keyword>
<accession>A0AAD8S8T0</accession>
<evidence type="ECO:0000259" key="3">
    <source>
        <dbReference type="Pfam" id="PF14111"/>
    </source>
</evidence>
<dbReference type="PANTHER" id="PTHR47074:SF11">
    <property type="entry name" value="REVERSE TRANSCRIPTASE-LIKE PROTEIN"/>
    <property type="match status" value="1"/>
</dbReference>
<protein>
    <recommendedName>
        <fullName evidence="6">DUF4283 domain-containing protein</fullName>
    </recommendedName>
</protein>
<gene>
    <name evidence="4" type="ORF">QYE76_064197</name>
</gene>
<dbReference type="Pfam" id="PF14111">
    <property type="entry name" value="DUF4283"/>
    <property type="match status" value="1"/>
</dbReference>
<dbReference type="GO" id="GO:0003676">
    <property type="term" value="F:nucleic acid binding"/>
    <property type="evidence" value="ECO:0007669"/>
    <property type="project" value="InterPro"/>
</dbReference>
<dbReference type="PANTHER" id="PTHR47074">
    <property type="entry name" value="BNAC02G40300D PROTEIN"/>
    <property type="match status" value="1"/>
</dbReference>
<dbReference type="InterPro" id="IPR036397">
    <property type="entry name" value="RNaseH_sf"/>
</dbReference>
<dbReference type="Proteomes" id="UP001231189">
    <property type="component" value="Unassembled WGS sequence"/>
</dbReference>
<dbReference type="AlphaFoldDB" id="A0AAD8S8T0"/>